<evidence type="ECO:0000313" key="2">
    <source>
        <dbReference type="EMBL" id="TRZ04816.1"/>
    </source>
</evidence>
<evidence type="ECO:0000313" key="3">
    <source>
        <dbReference type="Proteomes" id="UP000796761"/>
    </source>
</evidence>
<reference evidence="2" key="1">
    <citation type="submission" date="2019-04" db="EMBL/GenBank/DDBJ databases">
        <title>Genome assembly of Zosterops borbonicus 15179.</title>
        <authorList>
            <person name="Leroy T."/>
            <person name="Anselmetti Y."/>
            <person name="Tilak M.-K."/>
            <person name="Nabholz B."/>
        </authorList>
    </citation>
    <scope>NUCLEOTIDE SEQUENCE</scope>
    <source>
        <strain evidence="2">HGM_15179</strain>
        <tissue evidence="2">Muscle</tissue>
    </source>
</reference>
<protein>
    <submittedName>
        <fullName evidence="2">Uncharacterized protein</fullName>
    </submittedName>
</protein>
<name>A0A8K1D6M8_9PASS</name>
<organism evidence="2 3">
    <name type="scientific">Zosterops borbonicus</name>
    <dbReference type="NCBI Taxonomy" id="364589"/>
    <lineage>
        <taxon>Eukaryota</taxon>
        <taxon>Metazoa</taxon>
        <taxon>Chordata</taxon>
        <taxon>Craniata</taxon>
        <taxon>Vertebrata</taxon>
        <taxon>Euteleostomi</taxon>
        <taxon>Archelosauria</taxon>
        <taxon>Archosauria</taxon>
        <taxon>Dinosauria</taxon>
        <taxon>Saurischia</taxon>
        <taxon>Theropoda</taxon>
        <taxon>Coelurosauria</taxon>
        <taxon>Aves</taxon>
        <taxon>Neognathae</taxon>
        <taxon>Neoaves</taxon>
        <taxon>Telluraves</taxon>
        <taxon>Australaves</taxon>
        <taxon>Passeriformes</taxon>
        <taxon>Sylvioidea</taxon>
        <taxon>Zosteropidae</taxon>
        <taxon>Zosterops</taxon>
    </lineage>
</organism>
<proteinExistence type="predicted"/>
<comment type="caution">
    <text evidence="2">The sequence shown here is derived from an EMBL/GenBank/DDBJ whole genome shotgun (WGS) entry which is preliminary data.</text>
</comment>
<dbReference type="Proteomes" id="UP000796761">
    <property type="component" value="Unassembled WGS sequence"/>
</dbReference>
<sequence>METVKKLLEAQAPRAAGHPTQSTSQICPVDLEQWEEELVQALSSEHPELQGKAAWLKSSWSFVAATSPKGLCQSHSLLCPAALGHLELLLDTGVLRSPLGMYPTSWTK</sequence>
<keyword evidence="3" id="KW-1185">Reference proteome</keyword>
<dbReference type="AlphaFoldDB" id="A0A8K1D6M8"/>
<evidence type="ECO:0000256" key="1">
    <source>
        <dbReference type="SAM" id="MobiDB-lite"/>
    </source>
</evidence>
<gene>
    <name evidence="2" type="ORF">HGM15179_022291</name>
</gene>
<feature type="region of interest" description="Disordered" evidence="1">
    <location>
        <begin position="1"/>
        <end position="24"/>
    </location>
</feature>
<accession>A0A8K1D6M8</accession>
<dbReference type="EMBL" id="SWJQ01010596">
    <property type="protein sequence ID" value="TRZ04816.1"/>
    <property type="molecule type" value="Genomic_DNA"/>
</dbReference>